<proteinExistence type="predicted"/>
<name>A0A0V0SEG3_9BILA</name>
<evidence type="ECO:0000313" key="2">
    <source>
        <dbReference type="Proteomes" id="UP000054630"/>
    </source>
</evidence>
<accession>A0A0V0SEG3</accession>
<comment type="caution">
    <text evidence="1">The sequence shown here is derived from an EMBL/GenBank/DDBJ whole genome shotgun (WGS) entry which is preliminary data.</text>
</comment>
<dbReference type="EMBL" id="JYDL01000014">
    <property type="protein sequence ID" value="KRX25115.1"/>
    <property type="molecule type" value="Genomic_DNA"/>
</dbReference>
<reference evidence="1 2" key="1">
    <citation type="submission" date="2015-01" db="EMBL/GenBank/DDBJ databases">
        <title>Evolution of Trichinella species and genotypes.</title>
        <authorList>
            <person name="Korhonen P.K."/>
            <person name="Edoardo P."/>
            <person name="Giuseppe L.R."/>
            <person name="Gasser R.B."/>
        </authorList>
    </citation>
    <scope>NUCLEOTIDE SEQUENCE [LARGE SCALE GENOMIC DNA]</scope>
    <source>
        <strain evidence="1">ISS37</strain>
    </source>
</reference>
<protein>
    <submittedName>
        <fullName evidence="1">Uncharacterized protein</fullName>
    </submittedName>
</protein>
<dbReference type="OrthoDB" id="5935702at2759"/>
<dbReference type="Proteomes" id="UP000054630">
    <property type="component" value="Unassembled WGS sequence"/>
</dbReference>
<sequence length="190" mass="21455">MPLFRHGEVDESRETLNGMNSTALRTVSDWIHLDGRRHEPLSLLRLPLWFPSSHFPCQALDSAGKQVLHERSPGFQGVWRQLSLYHREESVEAAQVCAHVFPQSSQFQKVAAQVVVEPRQLGCSVLESSSKPRKLRLSFGDAWKLSLLESLFAYTLSLSGSNSRSDRLYLATVPWVIFTFSDQKMPSSLA</sequence>
<evidence type="ECO:0000313" key="1">
    <source>
        <dbReference type="EMBL" id="KRX25115.1"/>
    </source>
</evidence>
<keyword evidence="2" id="KW-1185">Reference proteome</keyword>
<gene>
    <name evidence="1" type="ORF">T07_5054</name>
</gene>
<organism evidence="1 2">
    <name type="scientific">Trichinella nelsoni</name>
    <dbReference type="NCBI Taxonomy" id="6336"/>
    <lineage>
        <taxon>Eukaryota</taxon>
        <taxon>Metazoa</taxon>
        <taxon>Ecdysozoa</taxon>
        <taxon>Nematoda</taxon>
        <taxon>Enoplea</taxon>
        <taxon>Dorylaimia</taxon>
        <taxon>Trichinellida</taxon>
        <taxon>Trichinellidae</taxon>
        <taxon>Trichinella</taxon>
    </lineage>
</organism>
<dbReference type="AlphaFoldDB" id="A0A0V0SEG3"/>